<dbReference type="InterPro" id="IPR050109">
    <property type="entry name" value="HTH-type_TetR-like_transc_reg"/>
</dbReference>
<dbReference type="GO" id="GO:0000976">
    <property type="term" value="F:transcription cis-regulatory region binding"/>
    <property type="evidence" value="ECO:0007669"/>
    <property type="project" value="TreeGrafter"/>
</dbReference>
<evidence type="ECO:0000313" key="6">
    <source>
        <dbReference type="EMBL" id="TWS21550.1"/>
    </source>
</evidence>
<gene>
    <name evidence="6" type="ORF">FK529_02895</name>
</gene>
<dbReference type="PROSITE" id="PS50977">
    <property type="entry name" value="HTH_TETR_2"/>
    <property type="match status" value="1"/>
</dbReference>
<dbReference type="Pfam" id="PF00440">
    <property type="entry name" value="TetR_N"/>
    <property type="match status" value="1"/>
</dbReference>
<dbReference type="SUPFAM" id="SSF46689">
    <property type="entry name" value="Homeodomain-like"/>
    <property type="match status" value="1"/>
</dbReference>
<dbReference type="Proteomes" id="UP000317291">
    <property type="component" value="Unassembled WGS sequence"/>
</dbReference>
<evidence type="ECO:0000256" key="4">
    <source>
        <dbReference type="PROSITE-ProRule" id="PRU00335"/>
    </source>
</evidence>
<dbReference type="GO" id="GO:0003700">
    <property type="term" value="F:DNA-binding transcription factor activity"/>
    <property type="evidence" value="ECO:0007669"/>
    <property type="project" value="TreeGrafter"/>
</dbReference>
<evidence type="ECO:0000256" key="3">
    <source>
        <dbReference type="ARBA" id="ARBA00023163"/>
    </source>
</evidence>
<keyword evidence="1" id="KW-0805">Transcription regulation</keyword>
<dbReference type="PRINTS" id="PR00455">
    <property type="entry name" value="HTHTETR"/>
</dbReference>
<keyword evidence="2 4" id="KW-0238">DNA-binding</keyword>
<keyword evidence="3" id="KW-0804">Transcription</keyword>
<dbReference type="AlphaFoldDB" id="A0A5C5RFC8"/>
<dbReference type="InterPro" id="IPR001647">
    <property type="entry name" value="HTH_TetR"/>
</dbReference>
<name>A0A5C5RFC8_9ACTN</name>
<organism evidence="6 7">
    <name type="scientific">Tsukamurella asaccharolytica</name>
    <dbReference type="NCBI Taxonomy" id="2592067"/>
    <lineage>
        <taxon>Bacteria</taxon>
        <taxon>Bacillati</taxon>
        <taxon>Actinomycetota</taxon>
        <taxon>Actinomycetes</taxon>
        <taxon>Mycobacteriales</taxon>
        <taxon>Tsukamurellaceae</taxon>
        <taxon>Tsukamurella</taxon>
    </lineage>
</organism>
<feature type="DNA-binding region" description="H-T-H motif" evidence="4">
    <location>
        <begin position="35"/>
        <end position="54"/>
    </location>
</feature>
<protein>
    <submittedName>
        <fullName evidence="6">TetR/AcrR family transcriptional regulator</fullName>
    </submittedName>
</protein>
<dbReference type="InterPro" id="IPR009057">
    <property type="entry name" value="Homeodomain-like_sf"/>
</dbReference>
<dbReference type="PANTHER" id="PTHR30055:SF234">
    <property type="entry name" value="HTH-TYPE TRANSCRIPTIONAL REGULATOR BETI"/>
    <property type="match status" value="1"/>
</dbReference>
<reference evidence="6 7" key="1">
    <citation type="submission" date="2019-06" db="EMBL/GenBank/DDBJ databases">
        <title>Tsukamurella conjunctivitidis sp. nov., Tsukamurella assacharolytica sp. nov. and Tsukamurella sputae sp. nov. isolated from patients with conjunctivitis, bacteraemia (lymphoma) and respiratory infection (sputum) in Hong Kong.</title>
        <authorList>
            <person name="Teng J.L.L."/>
            <person name="Lee H.H."/>
            <person name="Fong J.Y.H."/>
            <person name="Fok K.M.N."/>
            <person name="Lau S.K.P."/>
            <person name="Woo P.C.Y."/>
        </authorList>
    </citation>
    <scope>NUCLEOTIDE SEQUENCE [LARGE SCALE GENOMIC DNA]</scope>
    <source>
        <strain evidence="6 7">HKU71</strain>
    </source>
</reference>
<sequence>MDTTIRQGRPPRMSRDKIVATATEIMAEEGYAGLSMRRLADRLGTSPMGIYYYFASKSELLGYLFSRHDGVADYRRDRLPEDPCERVVQASEAVVRFLEAQPWALAGILDGYIGFEEFTRNHLSDLTDGVRDLGLDGEEAAATVRGIWSIVIGEAVLRSSAPRPRSAPRPSASCTATMESYLAGRLNRVHSHAEAQ</sequence>
<comment type="caution">
    <text evidence="6">The sequence shown here is derived from an EMBL/GenBank/DDBJ whole genome shotgun (WGS) entry which is preliminary data.</text>
</comment>
<evidence type="ECO:0000259" key="5">
    <source>
        <dbReference type="PROSITE" id="PS50977"/>
    </source>
</evidence>
<dbReference type="EMBL" id="VIGW01000001">
    <property type="protein sequence ID" value="TWS21550.1"/>
    <property type="molecule type" value="Genomic_DNA"/>
</dbReference>
<evidence type="ECO:0000256" key="1">
    <source>
        <dbReference type="ARBA" id="ARBA00023015"/>
    </source>
</evidence>
<dbReference type="PANTHER" id="PTHR30055">
    <property type="entry name" value="HTH-TYPE TRANSCRIPTIONAL REGULATOR RUTR"/>
    <property type="match status" value="1"/>
</dbReference>
<evidence type="ECO:0000256" key="2">
    <source>
        <dbReference type="ARBA" id="ARBA00023125"/>
    </source>
</evidence>
<keyword evidence="7" id="KW-1185">Reference proteome</keyword>
<dbReference type="Gene3D" id="1.10.357.10">
    <property type="entry name" value="Tetracycline Repressor, domain 2"/>
    <property type="match status" value="1"/>
</dbReference>
<accession>A0A5C5RFC8</accession>
<feature type="domain" description="HTH tetR-type" evidence="5">
    <location>
        <begin position="12"/>
        <end position="72"/>
    </location>
</feature>
<proteinExistence type="predicted"/>
<evidence type="ECO:0000313" key="7">
    <source>
        <dbReference type="Proteomes" id="UP000317291"/>
    </source>
</evidence>